<evidence type="ECO:0000256" key="2">
    <source>
        <dbReference type="ARBA" id="ARBA00023315"/>
    </source>
</evidence>
<dbReference type="InterPro" id="IPR016181">
    <property type="entry name" value="Acyl_CoA_acyltransferase"/>
</dbReference>
<dbReference type="InterPro" id="IPR050832">
    <property type="entry name" value="Bact_Acetyltransf"/>
</dbReference>
<dbReference type="CDD" id="cd04301">
    <property type="entry name" value="NAT_SF"/>
    <property type="match status" value="1"/>
</dbReference>
<dbReference type="AlphaFoldDB" id="A0A2A9E029"/>
<dbReference type="PANTHER" id="PTHR43877">
    <property type="entry name" value="AMINOALKYLPHOSPHONATE N-ACETYLTRANSFERASE-RELATED-RELATED"/>
    <property type="match status" value="1"/>
</dbReference>
<dbReference type="RefSeq" id="WP_098453692.1">
    <property type="nucleotide sequence ID" value="NZ_PDJG01000001.1"/>
</dbReference>
<dbReference type="Pfam" id="PF00583">
    <property type="entry name" value="Acetyltransf_1"/>
    <property type="match status" value="1"/>
</dbReference>
<name>A0A2A9E029_9MICO</name>
<keyword evidence="1 4" id="KW-0808">Transferase</keyword>
<dbReference type="Gene3D" id="3.40.630.30">
    <property type="match status" value="1"/>
</dbReference>
<sequence>MPPSESPHAATVPPVEIVEATVPAVLDTPDAWPLHGVAAVSRACALENHGHANLAIDAAGARATMLTPAYRQVRRLVAVAPGARTADAVVGHAMVLLPQVGNVHTARVIVEVHPEHRRQGIGRALAEAVVDVARASGRRLLLTDVTYSPEPAPGPGTIEPPTGPGSVPLDHDSTRFAIAQGLRLVQVARHSVLDLPVPHETLGGLHDRAVEAAGSDYRVHVWHLDIPPEHLDSVATLKTRISTDMPSGDIVVEEDPWDAARVLATAVDLRERGQGRVLVAAEHVTSRSLVAYSEVVFPVDDPAVVFQCDTLVLREHRGRRLGMLVKTSLMAEVARARPDAERVHTWNAAENAQMLAINDALGFRSTSIEARWSRDL</sequence>
<dbReference type="SUPFAM" id="SSF55729">
    <property type="entry name" value="Acyl-CoA N-acyltransferases (Nat)"/>
    <property type="match status" value="2"/>
</dbReference>
<reference evidence="4 5" key="1">
    <citation type="submission" date="2017-10" db="EMBL/GenBank/DDBJ databases">
        <title>Sequencing the genomes of 1000 actinobacteria strains.</title>
        <authorList>
            <person name="Klenk H.-P."/>
        </authorList>
    </citation>
    <scope>NUCLEOTIDE SEQUENCE [LARGE SCALE GENOMIC DNA]</scope>
    <source>
        <strain evidence="4 5">DSM 18966</strain>
    </source>
</reference>
<organism evidence="4 5">
    <name type="scientific">Sanguibacter antarcticus</name>
    <dbReference type="NCBI Taxonomy" id="372484"/>
    <lineage>
        <taxon>Bacteria</taxon>
        <taxon>Bacillati</taxon>
        <taxon>Actinomycetota</taxon>
        <taxon>Actinomycetes</taxon>
        <taxon>Micrococcales</taxon>
        <taxon>Sanguibacteraceae</taxon>
        <taxon>Sanguibacter</taxon>
    </lineage>
</organism>
<keyword evidence="5" id="KW-1185">Reference proteome</keyword>
<protein>
    <submittedName>
        <fullName evidence="4">Acetyltransferase (GNAT) family protein</fullName>
    </submittedName>
</protein>
<keyword evidence="2" id="KW-0012">Acyltransferase</keyword>
<feature type="domain" description="N-acetyltransferase" evidence="3">
    <location>
        <begin position="15"/>
        <end position="198"/>
    </location>
</feature>
<dbReference type="OrthoDB" id="4119890at2"/>
<dbReference type="InterPro" id="IPR000182">
    <property type="entry name" value="GNAT_dom"/>
</dbReference>
<evidence type="ECO:0000259" key="3">
    <source>
        <dbReference type="PROSITE" id="PS51186"/>
    </source>
</evidence>
<evidence type="ECO:0000313" key="5">
    <source>
        <dbReference type="Proteomes" id="UP000225548"/>
    </source>
</evidence>
<evidence type="ECO:0000313" key="4">
    <source>
        <dbReference type="EMBL" id="PFG32298.1"/>
    </source>
</evidence>
<gene>
    <name evidence="4" type="ORF">ATL42_0118</name>
</gene>
<dbReference type="GO" id="GO:0016747">
    <property type="term" value="F:acyltransferase activity, transferring groups other than amino-acyl groups"/>
    <property type="evidence" value="ECO:0007669"/>
    <property type="project" value="InterPro"/>
</dbReference>
<evidence type="ECO:0000256" key="1">
    <source>
        <dbReference type="ARBA" id="ARBA00022679"/>
    </source>
</evidence>
<dbReference type="PROSITE" id="PS51186">
    <property type="entry name" value="GNAT"/>
    <property type="match status" value="1"/>
</dbReference>
<proteinExistence type="predicted"/>
<accession>A0A2A9E029</accession>
<comment type="caution">
    <text evidence="4">The sequence shown here is derived from an EMBL/GenBank/DDBJ whole genome shotgun (WGS) entry which is preliminary data.</text>
</comment>
<dbReference type="Proteomes" id="UP000225548">
    <property type="component" value="Unassembled WGS sequence"/>
</dbReference>
<dbReference type="EMBL" id="PDJG01000001">
    <property type="protein sequence ID" value="PFG32298.1"/>
    <property type="molecule type" value="Genomic_DNA"/>
</dbReference>